<organism evidence="1 2">
    <name type="scientific">Chryseobacterium suipulveris</name>
    <dbReference type="NCBI Taxonomy" id="2929800"/>
    <lineage>
        <taxon>Bacteria</taxon>
        <taxon>Pseudomonadati</taxon>
        <taxon>Bacteroidota</taxon>
        <taxon>Flavobacteriia</taxon>
        <taxon>Flavobacteriales</taxon>
        <taxon>Weeksellaceae</taxon>
        <taxon>Chryseobacterium group</taxon>
        <taxon>Chryseobacterium</taxon>
    </lineage>
</organism>
<evidence type="ECO:0000313" key="1">
    <source>
        <dbReference type="EMBL" id="UOE39750.1"/>
    </source>
</evidence>
<gene>
    <name evidence="1" type="ORF">MTP09_07395</name>
</gene>
<protein>
    <recommendedName>
        <fullName evidence="3">Lipoprotein</fullName>
    </recommendedName>
</protein>
<dbReference type="Proteomes" id="UP000831460">
    <property type="component" value="Chromosome"/>
</dbReference>
<evidence type="ECO:0008006" key="3">
    <source>
        <dbReference type="Google" id="ProtNLM"/>
    </source>
</evidence>
<proteinExistence type="predicted"/>
<dbReference type="RefSeq" id="WP_243547525.1">
    <property type="nucleotide sequence ID" value="NZ_CP094532.1"/>
</dbReference>
<accession>A0ABY4BKY1</accession>
<sequence>MRNLILFVIVFGVAGCNSNEEKKASAWETVLKKTTGIDTDMDNLKNSEKNKVEIDIADDGLNLKERFKNGFATITAAKEVISLTITNEENGQDHILIGFTGTDLTQMRPIKGRMNTNGENSMSFSMANYKNNEADMMMAFDVEGEIISLKPEKAVIRLKGNIGYMADDQHPEKWKAFEGTLTLNYPVFQVLGKDRKDFVY</sequence>
<dbReference type="PROSITE" id="PS51257">
    <property type="entry name" value="PROKAR_LIPOPROTEIN"/>
    <property type="match status" value="1"/>
</dbReference>
<name>A0ABY4BKY1_9FLAO</name>
<keyword evidence="2" id="KW-1185">Reference proteome</keyword>
<evidence type="ECO:0000313" key="2">
    <source>
        <dbReference type="Proteomes" id="UP000831460"/>
    </source>
</evidence>
<dbReference type="EMBL" id="CP094532">
    <property type="protein sequence ID" value="UOE39750.1"/>
    <property type="molecule type" value="Genomic_DNA"/>
</dbReference>
<reference evidence="1 2" key="1">
    <citation type="submission" date="2022-03" db="EMBL/GenBank/DDBJ databases">
        <title>Chryseobacterium sp. isolated from particulate matters in swine house.</title>
        <authorList>
            <person name="Won M."/>
            <person name="Kim S.-J."/>
            <person name="Kwon S.-W."/>
        </authorList>
    </citation>
    <scope>NUCLEOTIDE SEQUENCE [LARGE SCALE GENOMIC DNA]</scope>
    <source>
        <strain evidence="1 2">SC2-2</strain>
    </source>
</reference>